<organism evidence="1 2">
    <name type="scientific">Ganoderma sinense ZZ0214-1</name>
    <dbReference type="NCBI Taxonomy" id="1077348"/>
    <lineage>
        <taxon>Eukaryota</taxon>
        <taxon>Fungi</taxon>
        <taxon>Dikarya</taxon>
        <taxon>Basidiomycota</taxon>
        <taxon>Agaricomycotina</taxon>
        <taxon>Agaricomycetes</taxon>
        <taxon>Polyporales</taxon>
        <taxon>Polyporaceae</taxon>
        <taxon>Ganoderma</taxon>
    </lineage>
</organism>
<dbReference type="Gene3D" id="3.40.50.1820">
    <property type="entry name" value="alpha/beta hydrolase"/>
    <property type="match status" value="1"/>
</dbReference>
<dbReference type="Proteomes" id="UP000230002">
    <property type="component" value="Unassembled WGS sequence"/>
</dbReference>
<dbReference type="AlphaFoldDB" id="A0A2G8RN38"/>
<comment type="caution">
    <text evidence="1">The sequence shown here is derived from an EMBL/GenBank/DDBJ whole genome shotgun (WGS) entry which is preliminary data.</text>
</comment>
<evidence type="ECO:0000313" key="1">
    <source>
        <dbReference type="EMBL" id="PIL22932.1"/>
    </source>
</evidence>
<dbReference type="SUPFAM" id="SSF53474">
    <property type="entry name" value="alpha/beta-Hydrolases"/>
    <property type="match status" value="1"/>
</dbReference>
<protein>
    <submittedName>
        <fullName evidence="1">Uncharacterized protein</fullName>
    </submittedName>
</protein>
<accession>A0A2G8RN38</accession>
<sequence length="350" mass="38444">MPTAPVDQHGSVLYYEDSGVPGTSTDYVTLVLVHGTCFHSEQHNLRLVLLNLRGYPGSTPYSEEELKCFEGSAEEAESAVRARGLEVAAFLRWFIEAEKIPEFQDTSGSDSGVGGLSLLSWSGGNCQTLSMFANADTLPEDTRNVLNGYLRSFIISQPHCGRNTGPPGMGTAFFNPSLSPEEQALRFALAVSSYYPPFTLPDKIDGDTATYAPRVPLQDPKYVPTTVKLTEAELRGLVYPAIFQRVQPAMWSPALPLVYQSNASRALCDCRLLDGGSGPKKVWPGVKVHLVWCDMTGGDAAWAASVFNCKYKEADPAARRPMEVHKVEGANHFIHWEEPQRFIELLAKLV</sequence>
<name>A0A2G8RN38_9APHY</name>
<keyword evidence="2" id="KW-1185">Reference proteome</keyword>
<dbReference type="EMBL" id="AYKW01000069">
    <property type="protein sequence ID" value="PIL22932.1"/>
    <property type="molecule type" value="Genomic_DNA"/>
</dbReference>
<dbReference type="InterPro" id="IPR029058">
    <property type="entry name" value="AB_hydrolase_fold"/>
</dbReference>
<proteinExistence type="predicted"/>
<evidence type="ECO:0000313" key="2">
    <source>
        <dbReference type="Proteomes" id="UP000230002"/>
    </source>
</evidence>
<reference evidence="1 2" key="1">
    <citation type="journal article" date="2015" name="Sci. Rep.">
        <title>Chromosome-level genome map provides insights into diverse defense mechanisms in the medicinal fungus Ganoderma sinense.</title>
        <authorList>
            <person name="Zhu Y."/>
            <person name="Xu J."/>
            <person name="Sun C."/>
            <person name="Zhou S."/>
            <person name="Xu H."/>
            <person name="Nelson D.R."/>
            <person name="Qian J."/>
            <person name="Song J."/>
            <person name="Luo H."/>
            <person name="Xiang L."/>
            <person name="Li Y."/>
            <person name="Xu Z."/>
            <person name="Ji A."/>
            <person name="Wang L."/>
            <person name="Lu S."/>
            <person name="Hayward A."/>
            <person name="Sun W."/>
            <person name="Li X."/>
            <person name="Schwartz D.C."/>
            <person name="Wang Y."/>
            <person name="Chen S."/>
        </authorList>
    </citation>
    <scope>NUCLEOTIDE SEQUENCE [LARGE SCALE GENOMIC DNA]</scope>
    <source>
        <strain evidence="1 2">ZZ0214-1</strain>
    </source>
</reference>
<gene>
    <name evidence="1" type="ORF">GSI_15628</name>
</gene>
<dbReference type="OrthoDB" id="3466517at2759"/>